<dbReference type="EMBL" id="JAJNDC010000001">
    <property type="protein sequence ID" value="MCW9711707.1"/>
    <property type="molecule type" value="Genomic_DNA"/>
</dbReference>
<gene>
    <name evidence="1" type="ORF">LQ318_02215</name>
</gene>
<accession>A0ABT3PV32</accession>
<keyword evidence="2" id="KW-1185">Reference proteome</keyword>
<reference evidence="1 2" key="1">
    <citation type="submission" date="2021-11" db="EMBL/GenBank/DDBJ databases">
        <title>Aliifidinibius sp. nov., a new bacterium isolated from saline soil.</title>
        <authorList>
            <person name="Galisteo C."/>
            <person name="De La Haba R."/>
            <person name="Sanchez-Porro C."/>
            <person name="Ventosa A."/>
        </authorList>
    </citation>
    <scope>NUCLEOTIDE SEQUENCE [LARGE SCALE GENOMIC DNA]</scope>
    <source>
        <strain evidence="1 2">KACC 190600</strain>
    </source>
</reference>
<dbReference type="Gene3D" id="3.40.50.1110">
    <property type="entry name" value="SGNH hydrolase"/>
    <property type="match status" value="1"/>
</dbReference>
<evidence type="ECO:0000313" key="2">
    <source>
        <dbReference type="Proteomes" id="UP001207337"/>
    </source>
</evidence>
<name>A0ABT3PV32_9BACT</name>
<dbReference type="InterPro" id="IPR023214">
    <property type="entry name" value="HAD_sf"/>
</dbReference>
<dbReference type="InterPro" id="IPR010033">
    <property type="entry name" value="HAD_SF_ppase_IIIC"/>
</dbReference>
<comment type="caution">
    <text evidence="1">The sequence shown here is derived from an EMBL/GenBank/DDBJ whole genome shotgun (WGS) entry which is preliminary data.</text>
</comment>
<dbReference type="RefSeq" id="WP_265787149.1">
    <property type="nucleotide sequence ID" value="NZ_BAABRS010000001.1"/>
</dbReference>
<dbReference type="NCBIfam" id="TIGR01686">
    <property type="entry name" value="FkbH"/>
    <property type="match status" value="1"/>
</dbReference>
<dbReference type="InterPro" id="IPR010037">
    <property type="entry name" value="FkbH_domain"/>
</dbReference>
<dbReference type="Gene3D" id="3.40.50.1000">
    <property type="entry name" value="HAD superfamily/HAD-like"/>
    <property type="match status" value="1"/>
</dbReference>
<protein>
    <submittedName>
        <fullName evidence="1">HAD-IIIC family phosphatase</fullName>
    </submittedName>
</protein>
<dbReference type="Proteomes" id="UP001207337">
    <property type="component" value="Unassembled WGS sequence"/>
</dbReference>
<organism evidence="1 2">
    <name type="scientific">Fodinibius salicampi</name>
    <dbReference type="NCBI Taxonomy" id="1920655"/>
    <lineage>
        <taxon>Bacteria</taxon>
        <taxon>Pseudomonadati</taxon>
        <taxon>Balneolota</taxon>
        <taxon>Balneolia</taxon>
        <taxon>Balneolales</taxon>
        <taxon>Balneolaceae</taxon>
        <taxon>Fodinibius</taxon>
    </lineage>
</organism>
<sequence>MEKIKLVIWDLDETFWEGTLSEEGVVAKEKNIDILKTLTSRGIINSICSKNDFEQAKEKLIDLDVWEYFVFPSISWQAKGQQVKQIIENCQLRAENVLFLDDNHLNREEVKYYNKNIWTKSPDFILKNMTHQALEGKDDRGHSRLKQYKLLEEKSEEQEKYSSNVAFLRDSNIQVTYIEDLSPIKERIHELISRTNQLNFTKKRLSPQQVEMVINDQTNLSFALKVKDKFGDYGIVGFVQYDLDHHKLTHFVFSCRILNLGVEQFVYQKLKYPDIDIKGDVAISLTEDSDIDWISEQLQSTDTKDSSSPELKEQDTDYSTKLLFTGSCELGSVLYYLQAYSKHIQKNVVEVGKDNLPEFPDHLITILNSKFIKDEHHLNLLEELPFLSQHNLENKVFRENYNALIYSVVANYGQNVYRHKKYGFRIAWGEYDHLLTFKTENQKMIEYLESRGIENPNTFIEEFDNHYDHEGLLSPKEFKEMLHKLRDTLSANLPIIFINGAEINPDPEGEPAALQRHKEMNNALDEFINQASNCYLVDVRKLASSQSDMGTTIRHFNRRVYKKMSDQIISILGDQIRFKVDRDLKTDMAIKYQFYKKILKNKFLTNPAVNNKLTKTIYRSTLKKLLK</sequence>
<dbReference type="NCBIfam" id="TIGR01681">
    <property type="entry name" value="HAD-SF-IIIC"/>
    <property type="match status" value="1"/>
</dbReference>
<dbReference type="InterPro" id="IPR036514">
    <property type="entry name" value="SGNH_hydro_sf"/>
</dbReference>
<dbReference type="InterPro" id="IPR036412">
    <property type="entry name" value="HAD-like_sf"/>
</dbReference>
<proteinExistence type="predicted"/>
<dbReference type="SUPFAM" id="SSF56784">
    <property type="entry name" value="HAD-like"/>
    <property type="match status" value="1"/>
</dbReference>
<evidence type="ECO:0000313" key="1">
    <source>
        <dbReference type="EMBL" id="MCW9711707.1"/>
    </source>
</evidence>